<gene>
    <name evidence="1" type="ORF">SEML1_0722</name>
</gene>
<dbReference type="InterPro" id="IPR029058">
    <property type="entry name" value="AB_hydrolase_fold"/>
</dbReference>
<proteinExistence type="predicted"/>
<dbReference type="RefSeq" id="WP_376753855.1">
    <property type="nucleotide sequence ID" value="NZ_CP124550.1"/>
</dbReference>
<reference evidence="1 2" key="1">
    <citation type="journal article" date="2023" name="Cell">
        <title>Genetic manipulation of Patescibacteria provides mechanistic insights into microbial dark matter and the epibiotic lifestyle.</title>
        <authorList>
            <person name="Wang Y."/>
            <person name="Gallagher L.A."/>
            <person name="Andrade P.A."/>
            <person name="Liu A."/>
            <person name="Humphreys I.R."/>
            <person name="Turkarslan S."/>
            <person name="Cutler K.J."/>
            <person name="Arrieta-Ortiz M.L."/>
            <person name="Li Y."/>
            <person name="Radey M.C."/>
            <person name="McLean J.S."/>
            <person name="Cong Q."/>
            <person name="Baker D."/>
            <person name="Baliga N.S."/>
            <person name="Peterson S.B."/>
            <person name="Mougous J.D."/>
        </authorList>
    </citation>
    <scope>NUCLEOTIDE SEQUENCE [LARGE SCALE GENOMIC DNA]</scope>
    <source>
        <strain evidence="1 2">ML1</strain>
    </source>
</reference>
<sequence length="247" mass="27169">MTKLHTPGNYRKNHSIIKFAKSVIETDLTVVFIHGLYGTAGDRGSKSYILGEKIRRLGVANVAYLNSSRDWKIYKSGDEKKAFCEKTFDEERRDILDMFRVLNERAPEVFGARQKRYQIVANSMGGTMASTLREVFSHVEKIVLCGSGTGSSSATKPILSTYPSKCYVTSAAATFTGDVLLLQGEKDAVVPLASQDELLAAYSSARLAVKKIVPGANHNFSKIDGGNQSLAYELYISVIFSFLMGIE</sequence>
<protein>
    <recommendedName>
        <fullName evidence="3">Alpha/beta hydrolase</fullName>
    </recommendedName>
</protein>
<dbReference type="Proteomes" id="UP001177295">
    <property type="component" value="Chromosome"/>
</dbReference>
<accession>A0ABY8X0U7</accession>
<evidence type="ECO:0000313" key="1">
    <source>
        <dbReference type="EMBL" id="WIO46323.1"/>
    </source>
</evidence>
<keyword evidence="2" id="KW-1185">Reference proteome</keyword>
<organism evidence="1 2">
    <name type="scientific">Candidatus Southlakia epibionticum</name>
    <dbReference type="NCBI Taxonomy" id="3043284"/>
    <lineage>
        <taxon>Bacteria</taxon>
        <taxon>Candidatus Saccharimonadota</taxon>
        <taxon>Candidatus Saccharimonadia</taxon>
        <taxon>Candidatus Saccharimonadales</taxon>
        <taxon>Candidatus Saccharimonadaceae</taxon>
        <taxon>Candidatus Southlakia</taxon>
    </lineage>
</organism>
<evidence type="ECO:0000313" key="2">
    <source>
        <dbReference type="Proteomes" id="UP001177295"/>
    </source>
</evidence>
<dbReference type="SUPFAM" id="SSF53474">
    <property type="entry name" value="alpha/beta-Hydrolases"/>
    <property type="match status" value="1"/>
</dbReference>
<dbReference type="Gene3D" id="3.40.50.1820">
    <property type="entry name" value="alpha/beta hydrolase"/>
    <property type="match status" value="1"/>
</dbReference>
<name>A0ABY8X0U7_9BACT</name>
<dbReference type="EMBL" id="CP124550">
    <property type="protein sequence ID" value="WIO46323.1"/>
    <property type="molecule type" value="Genomic_DNA"/>
</dbReference>
<evidence type="ECO:0008006" key="3">
    <source>
        <dbReference type="Google" id="ProtNLM"/>
    </source>
</evidence>